<feature type="signal peptide" evidence="1">
    <location>
        <begin position="1"/>
        <end position="23"/>
    </location>
</feature>
<keyword evidence="1" id="KW-0732">Signal</keyword>
<organism evidence="2 3">
    <name type="scientific">Helicobacter aurati</name>
    <dbReference type="NCBI Taxonomy" id="137778"/>
    <lineage>
        <taxon>Bacteria</taxon>
        <taxon>Pseudomonadati</taxon>
        <taxon>Campylobacterota</taxon>
        <taxon>Epsilonproteobacteria</taxon>
        <taxon>Campylobacterales</taxon>
        <taxon>Helicobacteraceae</taxon>
        <taxon>Helicobacter</taxon>
    </lineage>
</organism>
<evidence type="ECO:0000313" key="3">
    <source>
        <dbReference type="Proteomes" id="UP000256424"/>
    </source>
</evidence>
<evidence type="ECO:0000313" key="2">
    <source>
        <dbReference type="EMBL" id="RDU71928.1"/>
    </source>
</evidence>
<name>A0A3D8J361_9HELI</name>
<proteinExistence type="predicted"/>
<sequence length="93" mass="10257">MTKIVSSLILSSVLSLSFMQAKAINENLESMTATNKVATISQADANFLFNGIETNKVAILDSKEMKETKGEFWPLLLGILIDQAYRDLTTNSK</sequence>
<reference evidence="2 3" key="1">
    <citation type="submission" date="2018-04" db="EMBL/GenBank/DDBJ databases">
        <title>Novel Campyloabacter and Helicobacter Species and Strains.</title>
        <authorList>
            <person name="Mannion A.J."/>
            <person name="Shen Z."/>
            <person name="Fox J.G."/>
        </authorList>
    </citation>
    <scope>NUCLEOTIDE SEQUENCE [LARGE SCALE GENOMIC DNA]</scope>
    <source>
        <strain evidence="2 3">MIT 97-5075</strain>
    </source>
</reference>
<evidence type="ECO:0000256" key="1">
    <source>
        <dbReference type="SAM" id="SignalP"/>
    </source>
</evidence>
<accession>A0A3D8J361</accession>
<dbReference type="Proteomes" id="UP000256424">
    <property type="component" value="Unassembled WGS sequence"/>
</dbReference>
<comment type="caution">
    <text evidence="2">The sequence shown here is derived from an EMBL/GenBank/DDBJ whole genome shotgun (WGS) entry which is preliminary data.</text>
</comment>
<protein>
    <submittedName>
        <fullName evidence="2">Uncharacterized protein</fullName>
    </submittedName>
</protein>
<gene>
    <name evidence="2" type="ORF">CQA66_05545</name>
</gene>
<feature type="chain" id="PRO_5017812046" evidence="1">
    <location>
        <begin position="24"/>
        <end position="93"/>
    </location>
</feature>
<dbReference type="RefSeq" id="WP_104762872.1">
    <property type="nucleotide sequence ID" value="NZ_FZPM01000011.1"/>
</dbReference>
<dbReference type="EMBL" id="NXLW01000009">
    <property type="protein sequence ID" value="RDU71928.1"/>
    <property type="molecule type" value="Genomic_DNA"/>
</dbReference>
<keyword evidence="3" id="KW-1185">Reference proteome</keyword>
<dbReference type="OrthoDB" id="5330174at2"/>
<dbReference type="AlphaFoldDB" id="A0A3D8J361"/>